<keyword evidence="1" id="KW-0812">Transmembrane</keyword>
<comment type="caution">
    <text evidence="2">The sequence shown here is derived from an EMBL/GenBank/DDBJ whole genome shotgun (WGS) entry which is preliminary data.</text>
</comment>
<feature type="transmembrane region" description="Helical" evidence="1">
    <location>
        <begin position="203"/>
        <end position="225"/>
    </location>
</feature>
<protein>
    <submittedName>
        <fullName evidence="2">Uncharacterized protein</fullName>
    </submittedName>
</protein>
<dbReference type="EMBL" id="JNSL01000161">
    <property type="protein sequence ID" value="KGA14064.1"/>
    <property type="molecule type" value="Genomic_DNA"/>
</dbReference>
<gene>
    <name evidence="2" type="ORF">GM51_18130</name>
</gene>
<evidence type="ECO:0000313" key="2">
    <source>
        <dbReference type="EMBL" id="KGA14064.1"/>
    </source>
</evidence>
<feature type="transmembrane region" description="Helical" evidence="1">
    <location>
        <begin position="288"/>
        <end position="308"/>
    </location>
</feature>
<keyword evidence="1" id="KW-0472">Membrane</keyword>
<name>A0A094PWI0_9ZZZZ</name>
<organism evidence="2">
    <name type="scientific">freshwater metagenome</name>
    <dbReference type="NCBI Taxonomy" id="449393"/>
    <lineage>
        <taxon>unclassified sequences</taxon>
        <taxon>metagenomes</taxon>
        <taxon>ecological metagenomes</taxon>
    </lineage>
</organism>
<keyword evidence="1" id="KW-1133">Transmembrane helix</keyword>
<feature type="transmembrane region" description="Helical" evidence="1">
    <location>
        <begin position="314"/>
        <end position="334"/>
    </location>
</feature>
<reference evidence="2" key="1">
    <citation type="submission" date="2014-06" db="EMBL/GenBank/DDBJ databases">
        <title>Key roles for freshwater Actinobacteria revealed by deep metagenomic sequencing.</title>
        <authorList>
            <person name="Ghai R."/>
            <person name="Mizuno C.M."/>
            <person name="Picazo A."/>
            <person name="Camacho A."/>
            <person name="Rodriguez-Valera F."/>
        </authorList>
    </citation>
    <scope>NUCLEOTIDE SEQUENCE</scope>
</reference>
<feature type="transmembrane region" description="Helical" evidence="1">
    <location>
        <begin position="172"/>
        <end position="191"/>
    </location>
</feature>
<feature type="transmembrane region" description="Helical" evidence="1">
    <location>
        <begin position="245"/>
        <end position="267"/>
    </location>
</feature>
<sequence length="348" mass="37247">MRNTKSLRVLSKVLIVLGTFALTLGAFAGIVNNNLLNGPKLADHIESIRQDPAVIAKMSVQLTDVLIEKAPNAAPFRPVIENAAAKILSSDALSEPIRGAAVQLRDAFVKGQALKLEFTETANVAIEKVNMFAPQLGIEPIAALSLEPPAGSILATINTLQKVLKISDTLSMALPIAAAVLFFVVILLAPYRRQGAQRVAKSVMISGGILAGISGAIWIATNIFGRDPDIGIYLIASWNQFDAAFWIPAAILIVAGGMAYTLLGGVLPDVDVPSEVAKTWKRIWARPANVWISFARAIIFVALGAFIVMNTQVALRGLLFIASALMIATAIFEFNRLLVRSIEKEKAS</sequence>
<proteinExistence type="predicted"/>
<dbReference type="AlphaFoldDB" id="A0A094PWI0"/>
<accession>A0A094PWI0</accession>
<evidence type="ECO:0000256" key="1">
    <source>
        <dbReference type="SAM" id="Phobius"/>
    </source>
</evidence>